<dbReference type="EMBL" id="ADLQ01000008">
    <property type="protein sequence ID" value="EGA95973.1"/>
    <property type="molecule type" value="Genomic_DNA"/>
</dbReference>
<proteinExistence type="predicted"/>
<feature type="domain" description="N-acetyltransferase" evidence="1">
    <location>
        <begin position="1"/>
        <end position="159"/>
    </location>
</feature>
<accession>E7GGZ0</accession>
<dbReference type="PROSITE" id="PS51186">
    <property type="entry name" value="GNAT"/>
    <property type="match status" value="1"/>
</dbReference>
<dbReference type="STRING" id="1512.GCA_900049235_00215"/>
<dbReference type="Gene3D" id="3.40.630.30">
    <property type="match status" value="1"/>
</dbReference>
<dbReference type="GO" id="GO:0016747">
    <property type="term" value="F:acyltransferase activity, transferring groups other than amino-acyl groups"/>
    <property type="evidence" value="ECO:0007669"/>
    <property type="project" value="InterPro"/>
</dbReference>
<dbReference type="HOGENOM" id="CLU_013985_35_2_9"/>
<dbReference type="Pfam" id="PF00583">
    <property type="entry name" value="Acetyltransf_1"/>
    <property type="match status" value="1"/>
</dbReference>
<name>E7GGZ0_CLOS6</name>
<evidence type="ECO:0000313" key="2">
    <source>
        <dbReference type="EMBL" id="EGA95973.1"/>
    </source>
</evidence>
<organism evidence="2 3">
    <name type="scientific">Clostridium symbiosum (strain WAL-14163)</name>
    <dbReference type="NCBI Taxonomy" id="742740"/>
    <lineage>
        <taxon>Bacteria</taxon>
        <taxon>Bacillati</taxon>
        <taxon>Bacillota</taxon>
        <taxon>Clostridia</taxon>
        <taxon>Lachnospirales</taxon>
        <taxon>Lachnospiraceae</taxon>
        <taxon>Otoolea</taxon>
    </lineage>
</organism>
<evidence type="ECO:0000259" key="1">
    <source>
        <dbReference type="PROSITE" id="PS51186"/>
    </source>
</evidence>
<keyword evidence="3" id="KW-1185">Reference proteome</keyword>
<dbReference type="InterPro" id="IPR000182">
    <property type="entry name" value="GNAT_dom"/>
</dbReference>
<comment type="caution">
    <text evidence="2">The sequence shown here is derived from an EMBL/GenBank/DDBJ whole genome shotgun (WGS) entry which is preliminary data.</text>
</comment>
<dbReference type="SUPFAM" id="SSF55729">
    <property type="entry name" value="Acyl-CoA N-acyltransferases (Nat)"/>
    <property type="match status" value="1"/>
</dbReference>
<evidence type="ECO:0000313" key="3">
    <source>
        <dbReference type="Proteomes" id="UP000002970"/>
    </source>
</evidence>
<dbReference type="eggNOG" id="COG0456">
    <property type="taxonomic scope" value="Bacteria"/>
</dbReference>
<dbReference type="RefSeq" id="WP_003497344.1">
    <property type="nucleotide sequence ID" value="NZ_GL834305.1"/>
</dbReference>
<sequence>MEYRRANRGDIERFVENRVEFAASIRQIDELELFRKRTRDYVEEHMEKDDMVIFIAVEGDRIISSCMACIFHTAPLPSCPTGVCAELLNVYTVQGCRRRGHAEKLVRMLIKEAGRLGVGKILLDATQMGRPLYEKLGFVPLSDQMQLKLQGDYLEIPEHAEAANEKTGNVTTVNQETGTDGNKVIR</sequence>
<protein>
    <recommendedName>
        <fullName evidence="1">N-acetyltransferase domain-containing protein</fullName>
    </recommendedName>
</protein>
<dbReference type="Proteomes" id="UP000002970">
    <property type="component" value="Unassembled WGS sequence"/>
</dbReference>
<dbReference type="InterPro" id="IPR016181">
    <property type="entry name" value="Acyl_CoA_acyltransferase"/>
</dbReference>
<reference evidence="2 3" key="1">
    <citation type="submission" date="2010-12" db="EMBL/GenBank/DDBJ databases">
        <title>The Genome Sequence of Clostridium symbiosum strain WAL-14163.</title>
        <authorList>
            <person name="Earl A."/>
            <person name="Ward D."/>
            <person name="Feldgarden M."/>
            <person name="Gevers D."/>
            <person name="Finegold S.M."/>
            <person name="Summanen P.H."/>
            <person name="Molitoris D.R."/>
            <person name="Vaisanen M.L."/>
            <person name="Daigneault M."/>
            <person name="Young S.K."/>
            <person name="Zeng Q."/>
            <person name="Gargeya S."/>
            <person name="Fitzgerald M."/>
            <person name="Haas B."/>
            <person name="Abouelleil A."/>
            <person name="Alvarado L."/>
            <person name="Arachchi H.M."/>
            <person name="Berlin A."/>
            <person name="Brown A."/>
            <person name="Chapman S.B."/>
            <person name="Chen Z."/>
            <person name="Dunbar C."/>
            <person name="Freedman E."/>
            <person name="Gearin G."/>
            <person name="Gellesch M."/>
            <person name="Goldberg J."/>
            <person name="Griggs A."/>
            <person name="Gujja S."/>
            <person name="Heilman E."/>
            <person name="Heiman D."/>
            <person name="Howarth C."/>
            <person name="Larson L."/>
            <person name="Lui A."/>
            <person name="MacDonald P.J.P."/>
            <person name="Mehta T."/>
            <person name="Montmayeur A."/>
            <person name="Murphy C."/>
            <person name="Neiman D."/>
            <person name="Pearson M."/>
            <person name="Priest M."/>
            <person name="Roberts A."/>
            <person name="Saif S."/>
            <person name="Shea T."/>
            <person name="Shenoy N."/>
            <person name="Sisk P."/>
            <person name="Stolte C."/>
            <person name="Sykes S."/>
            <person name="White J."/>
            <person name="Yandava C."/>
            <person name="Nusbaum C."/>
            <person name="Birren B."/>
        </authorList>
    </citation>
    <scope>NUCLEOTIDE SEQUENCE [LARGE SCALE GENOMIC DNA]</scope>
    <source>
        <strain evidence="2 3">WAL-14163</strain>
    </source>
</reference>
<gene>
    <name evidence="2" type="ORF">HMPREF9474_00183</name>
</gene>
<dbReference type="AlphaFoldDB" id="E7GGZ0"/>